<dbReference type="AlphaFoldDB" id="A0A6N7RLV7"/>
<keyword evidence="2" id="KW-1185">Reference proteome</keyword>
<organism evidence="1 2">
    <name type="scientific">Eggerthella guodeyinii</name>
    <dbReference type="NCBI Taxonomy" id="2690837"/>
    <lineage>
        <taxon>Bacteria</taxon>
        <taxon>Bacillati</taxon>
        <taxon>Actinomycetota</taxon>
        <taxon>Coriobacteriia</taxon>
        <taxon>Eggerthellales</taxon>
        <taxon>Eggerthellaceae</taxon>
        <taxon>Eggerthella</taxon>
    </lineage>
</organism>
<comment type="caution">
    <text evidence="1">The sequence shown here is derived from an EMBL/GenBank/DDBJ whole genome shotgun (WGS) entry which is preliminary data.</text>
</comment>
<sequence length="85" mass="9300">MEKSELLQHCEDLIAAASCCVPTVQQDGGSFEPEPILANVVCSTVAYMRMMLDGYEQKEPEEAIALIIRLGVRLTAEGIVPNSKF</sequence>
<dbReference type="RefSeq" id="WP_154333105.1">
    <property type="nucleotide sequence ID" value="NZ_VTFY01000004.1"/>
</dbReference>
<proteinExistence type="predicted"/>
<reference evidence="2" key="1">
    <citation type="submission" date="2019-08" db="EMBL/GenBank/DDBJ databases">
        <title>Arthrobacter sp. nov., isolated from plateau pika and Tibetan wild ass.</title>
        <authorList>
            <person name="Ge Y."/>
        </authorList>
    </citation>
    <scope>NUCLEOTIDE SEQUENCE [LARGE SCALE GENOMIC DNA]</scope>
    <source>
        <strain evidence="2">HF-4214</strain>
    </source>
</reference>
<protein>
    <submittedName>
        <fullName evidence="1">Uncharacterized protein</fullName>
    </submittedName>
</protein>
<accession>A0A6N7RLV7</accession>
<dbReference type="Proteomes" id="UP000438093">
    <property type="component" value="Unassembled WGS sequence"/>
</dbReference>
<name>A0A6N7RLV7_9ACTN</name>
<evidence type="ECO:0000313" key="1">
    <source>
        <dbReference type="EMBL" id="MRX82236.1"/>
    </source>
</evidence>
<dbReference type="EMBL" id="VTFY01000004">
    <property type="protein sequence ID" value="MRX82236.1"/>
    <property type="molecule type" value="Genomic_DNA"/>
</dbReference>
<gene>
    <name evidence="1" type="ORF">GJG86_06985</name>
</gene>
<evidence type="ECO:0000313" key="2">
    <source>
        <dbReference type="Proteomes" id="UP000438093"/>
    </source>
</evidence>